<organism evidence="1 2">
    <name type="scientific">Paramarasmius palmivorus</name>
    <dbReference type="NCBI Taxonomy" id="297713"/>
    <lineage>
        <taxon>Eukaryota</taxon>
        <taxon>Fungi</taxon>
        <taxon>Dikarya</taxon>
        <taxon>Basidiomycota</taxon>
        <taxon>Agaricomycotina</taxon>
        <taxon>Agaricomycetes</taxon>
        <taxon>Agaricomycetidae</taxon>
        <taxon>Agaricales</taxon>
        <taxon>Marasmiineae</taxon>
        <taxon>Marasmiaceae</taxon>
        <taxon>Paramarasmius</taxon>
    </lineage>
</organism>
<evidence type="ECO:0000313" key="2">
    <source>
        <dbReference type="Proteomes" id="UP001383192"/>
    </source>
</evidence>
<name>A0AAW0DRJ8_9AGAR</name>
<keyword evidence="2" id="KW-1185">Reference proteome</keyword>
<evidence type="ECO:0008006" key="3">
    <source>
        <dbReference type="Google" id="ProtNLM"/>
    </source>
</evidence>
<dbReference type="Proteomes" id="UP001383192">
    <property type="component" value="Unassembled WGS sequence"/>
</dbReference>
<dbReference type="EMBL" id="JAYKXP010000010">
    <property type="protein sequence ID" value="KAK7053163.1"/>
    <property type="molecule type" value="Genomic_DNA"/>
</dbReference>
<accession>A0AAW0DRJ8</accession>
<gene>
    <name evidence="1" type="ORF">VNI00_003782</name>
</gene>
<dbReference type="SUPFAM" id="SSF50998">
    <property type="entry name" value="Quinoprotein alcohol dehydrogenase-like"/>
    <property type="match status" value="1"/>
</dbReference>
<evidence type="ECO:0000313" key="1">
    <source>
        <dbReference type="EMBL" id="KAK7053163.1"/>
    </source>
</evidence>
<reference evidence="1 2" key="1">
    <citation type="submission" date="2024-01" db="EMBL/GenBank/DDBJ databases">
        <title>A draft genome for a cacao thread blight-causing isolate of Paramarasmius palmivorus.</title>
        <authorList>
            <person name="Baruah I.K."/>
            <person name="Bukari Y."/>
            <person name="Amoako-Attah I."/>
            <person name="Meinhardt L.W."/>
            <person name="Bailey B.A."/>
            <person name="Cohen S.P."/>
        </authorList>
    </citation>
    <scope>NUCLEOTIDE SEQUENCE [LARGE SCALE GENOMIC DNA]</scope>
    <source>
        <strain evidence="1 2">GH-12</strain>
    </source>
</reference>
<comment type="caution">
    <text evidence="1">The sequence shown here is derived from an EMBL/GenBank/DDBJ whole genome shotgun (WGS) entry which is preliminary data.</text>
</comment>
<sequence length="416" mass="46150">MTINFVKTDVAAECIHLSYPYLFAFKEEGTEIYRIQKACLYHIATISQSLVYFGGVLVDPSRDTVIIEQERLYVFNLHTGRQVKTISLFGSPRTHLISYDHGLVQVTVEGRAGEPPVEEDGILVLDPFGPESAEQEYSIHIRRPRTNNFFVTNHVFFPQGGGAVIVEHSAYSDGPLQLLYWKSEDLQPNNASSSPTRSIDIPMTLPGGDLIEAIHSTPIDGSTFALCKGDIHMGGNARLTTIYAISVPSLDIVWSAESIVGESTSIHYVPTQGVVVVIGEAEENLSYARSWIVALDAQTGALRRFTTFHMQEMGKRLIACQLTTCLSEEGLVTVAENPYIVLFFQDGDVAILSLADFLEKGIPDNDWEALMEWSMYCATHLRVDNWIQRRAGKSIGISNNCVAVLDDEDKIAVLTW</sequence>
<protein>
    <recommendedName>
        <fullName evidence="3">Cleavage/polyadenylation specificity factor A subunit N-terminal domain-containing protein</fullName>
    </recommendedName>
</protein>
<dbReference type="AlphaFoldDB" id="A0AAW0DRJ8"/>
<dbReference type="InterPro" id="IPR011047">
    <property type="entry name" value="Quinoprotein_ADH-like_sf"/>
</dbReference>
<proteinExistence type="predicted"/>